<gene>
    <name evidence="8" type="ORF">FIBSPDRAFT_1048656</name>
</gene>
<keyword evidence="9" id="KW-1185">Reference proteome</keyword>
<dbReference type="GO" id="GO:0016020">
    <property type="term" value="C:membrane"/>
    <property type="evidence" value="ECO:0007669"/>
    <property type="project" value="GOC"/>
</dbReference>
<feature type="active site" description="Nucleophile" evidence="3">
    <location>
        <position position="308"/>
    </location>
</feature>
<sequence>MPLTGYYAGIPLDFGQFIQSILNAMHSLALCLTAFLATGSVFRDAAITGVGAQSYLLGLGTADITGPVVETNMMGYANLPQTDTGLHMRQRARAFIIGDPTNSSTRVVFVNADIAMGDTGVRRSIVAQLSSLYPEYYNNANIAFVGTHQHSGVGGYLENLLPQITSLGYVNQTAQAIITGTVLAVTRAHNSLAPGALSLGNTTVLDANLNRSPSAYLQNPAAERALYAHDQDKELTLLRFDDAAGRARGFLSFFAVHGTSIYENNTLISSDNKGMAAYLYESSVEPNSFPGNATFVAGFTQANVGDTSPNTLGAFCESPGQPYDQQPCDVLHSTCGNATEDCHGRGPAFTESAYGFASNAVIGAKQFAGAQALMGGGGDAPLVGVSGSVRYVHTYMLMDSHTFTLPNGTSVQTCPPAMGYSFAGGTTDGPGAFDFTQGDNSSAQNPFWQIVKGALTPYPSAAQIACHAPKPILFNTGYAHAPYEWSPSTVDIQLLRVGQLVILVIPGELTTMSGRRLRAAVRGALVAGGPANTYAHYVATPEEYAAQRYEGASTIFGPWTLDAYIERYAGLVGYLADNATAGASPASDAPPAEQTSKAISLQTGVIVDTAPLGKKFGQVLVDASTTAYAPGGIVSATFVGANPRNNLRLEQTFLTVDQYAAGAWAPVRSDSHPSTTYTWNRTSTILGTSTVTLAWTIESGTPSGTYRFTYHGDSKSIFGSISAFTGTSGNFTVSS</sequence>
<dbReference type="Pfam" id="PF17048">
    <property type="entry name" value="Ceramidse_alk_C"/>
    <property type="match status" value="1"/>
</dbReference>
<keyword evidence="5" id="KW-0746">Sphingolipid metabolism</keyword>
<feature type="domain" description="Neutral/alkaline non-lysosomal ceramidase C-terminal" evidence="7">
    <location>
        <begin position="570"/>
        <end position="733"/>
    </location>
</feature>
<keyword evidence="2 5" id="KW-0378">Hydrolase</keyword>
<dbReference type="InterPro" id="IPR031329">
    <property type="entry name" value="NEUT/ALK_ceramidase_N"/>
</dbReference>
<dbReference type="AlphaFoldDB" id="A0A166DG58"/>
<reference evidence="8 9" key="1">
    <citation type="journal article" date="2016" name="Mol. Biol. Evol.">
        <title>Comparative Genomics of Early-Diverging Mushroom-Forming Fungi Provides Insights into the Origins of Lignocellulose Decay Capabilities.</title>
        <authorList>
            <person name="Nagy L.G."/>
            <person name="Riley R."/>
            <person name="Tritt A."/>
            <person name="Adam C."/>
            <person name="Daum C."/>
            <person name="Floudas D."/>
            <person name="Sun H."/>
            <person name="Yadav J.S."/>
            <person name="Pangilinan J."/>
            <person name="Larsson K.H."/>
            <person name="Matsuura K."/>
            <person name="Barry K."/>
            <person name="Labutti K."/>
            <person name="Kuo R."/>
            <person name="Ohm R.A."/>
            <person name="Bhattacharya S.S."/>
            <person name="Shirouzu T."/>
            <person name="Yoshinaga Y."/>
            <person name="Martin F.M."/>
            <person name="Grigoriev I.V."/>
            <person name="Hibbett D.S."/>
        </authorList>
    </citation>
    <scope>NUCLEOTIDE SEQUENCE [LARGE SCALE GENOMIC DNA]</scope>
    <source>
        <strain evidence="8 9">CBS 109695</strain>
    </source>
</reference>
<dbReference type="PANTHER" id="PTHR12670">
    <property type="entry name" value="CERAMIDASE"/>
    <property type="match status" value="1"/>
</dbReference>
<evidence type="ECO:0000256" key="1">
    <source>
        <dbReference type="ARBA" id="ARBA00009835"/>
    </source>
</evidence>
<protein>
    <recommendedName>
        <fullName evidence="5">Neutral ceramidase</fullName>
        <ecNumber evidence="5">3.5.1.23</ecNumber>
    </recommendedName>
</protein>
<name>A0A166DG58_9AGAM</name>
<dbReference type="GO" id="GO:0017040">
    <property type="term" value="F:N-acylsphingosine amidohydrolase activity"/>
    <property type="evidence" value="ECO:0007669"/>
    <property type="project" value="UniProtKB-UniRule"/>
</dbReference>
<dbReference type="GO" id="GO:0042759">
    <property type="term" value="P:long-chain fatty acid biosynthetic process"/>
    <property type="evidence" value="ECO:0007669"/>
    <property type="project" value="TreeGrafter"/>
</dbReference>
<evidence type="ECO:0000259" key="7">
    <source>
        <dbReference type="Pfam" id="PF17048"/>
    </source>
</evidence>
<dbReference type="EC" id="3.5.1.23" evidence="5"/>
<organism evidence="8 9">
    <name type="scientific">Athelia psychrophila</name>
    <dbReference type="NCBI Taxonomy" id="1759441"/>
    <lineage>
        <taxon>Eukaryota</taxon>
        <taxon>Fungi</taxon>
        <taxon>Dikarya</taxon>
        <taxon>Basidiomycota</taxon>
        <taxon>Agaricomycotina</taxon>
        <taxon>Agaricomycetes</taxon>
        <taxon>Agaricomycetidae</taxon>
        <taxon>Atheliales</taxon>
        <taxon>Atheliaceae</taxon>
        <taxon>Athelia</taxon>
    </lineage>
</organism>
<dbReference type="GO" id="GO:0005576">
    <property type="term" value="C:extracellular region"/>
    <property type="evidence" value="ECO:0007669"/>
    <property type="project" value="TreeGrafter"/>
</dbReference>
<evidence type="ECO:0000256" key="5">
    <source>
        <dbReference type="RuleBase" id="RU366019"/>
    </source>
</evidence>
<comment type="catalytic activity">
    <reaction evidence="5">
        <text>an N-acylsphing-4-enine + H2O = sphing-4-enine + a fatty acid</text>
        <dbReference type="Rhea" id="RHEA:20856"/>
        <dbReference type="ChEBI" id="CHEBI:15377"/>
        <dbReference type="ChEBI" id="CHEBI:28868"/>
        <dbReference type="ChEBI" id="CHEBI:52639"/>
        <dbReference type="ChEBI" id="CHEBI:57756"/>
        <dbReference type="EC" id="3.5.1.23"/>
    </reaction>
</comment>
<dbReference type="InterPro" id="IPR006823">
    <property type="entry name" value="Ceramidase_alk"/>
</dbReference>
<evidence type="ECO:0000256" key="2">
    <source>
        <dbReference type="ARBA" id="ARBA00022801"/>
    </source>
</evidence>
<keyword evidence="4" id="KW-0479">Metal-binding</keyword>
<dbReference type="GO" id="GO:0046512">
    <property type="term" value="P:sphingosine biosynthetic process"/>
    <property type="evidence" value="ECO:0007669"/>
    <property type="project" value="TreeGrafter"/>
</dbReference>
<comment type="cofactor">
    <cofactor evidence="4">
        <name>Zn(2+)</name>
        <dbReference type="ChEBI" id="CHEBI:29105"/>
    </cofactor>
    <text evidence="4">Binds 1 zinc ion per subunit.</text>
</comment>
<dbReference type="Proteomes" id="UP000076532">
    <property type="component" value="Unassembled WGS sequence"/>
</dbReference>
<comment type="similarity">
    <text evidence="1 5">Belongs to the neutral ceramidase family.</text>
</comment>
<evidence type="ECO:0000256" key="4">
    <source>
        <dbReference type="PIRSR" id="PIRSR606823-2"/>
    </source>
</evidence>
<evidence type="ECO:0000256" key="3">
    <source>
        <dbReference type="PIRSR" id="PIRSR606823-1"/>
    </source>
</evidence>
<keyword evidence="4" id="KW-0862">Zinc</keyword>
<evidence type="ECO:0000313" key="8">
    <source>
        <dbReference type="EMBL" id="KZP14668.1"/>
    </source>
</evidence>
<evidence type="ECO:0000259" key="6">
    <source>
        <dbReference type="Pfam" id="PF04734"/>
    </source>
</evidence>
<feature type="binding site" evidence="4">
    <location>
        <position position="257"/>
    </location>
    <ligand>
        <name>Zn(2+)</name>
        <dbReference type="ChEBI" id="CHEBI:29105"/>
    </ligand>
</feature>
<dbReference type="EMBL" id="KV417614">
    <property type="protein sequence ID" value="KZP14668.1"/>
    <property type="molecule type" value="Genomic_DNA"/>
</dbReference>
<evidence type="ECO:0000313" key="9">
    <source>
        <dbReference type="Proteomes" id="UP000076532"/>
    </source>
</evidence>
<feature type="binding site" evidence="4">
    <location>
        <position position="508"/>
    </location>
    <ligand>
        <name>Zn(2+)</name>
        <dbReference type="ChEBI" id="CHEBI:29105"/>
    </ligand>
</feature>
<dbReference type="GO" id="GO:0046514">
    <property type="term" value="P:ceramide catabolic process"/>
    <property type="evidence" value="ECO:0007669"/>
    <property type="project" value="InterPro"/>
</dbReference>
<feature type="binding site" evidence="4">
    <location>
        <position position="537"/>
    </location>
    <ligand>
        <name>Zn(2+)</name>
        <dbReference type="ChEBI" id="CHEBI:29105"/>
    </ligand>
</feature>
<proteinExistence type="inferred from homology"/>
<feature type="domain" description="Neutral/alkaline non-lysosomal ceramidase N-terminal" evidence="6">
    <location>
        <begin position="55"/>
        <end position="566"/>
    </location>
</feature>
<accession>A0A166DG58</accession>
<dbReference type="OrthoDB" id="191371at2759"/>
<dbReference type="GO" id="GO:0046872">
    <property type="term" value="F:metal ion binding"/>
    <property type="evidence" value="ECO:0007669"/>
    <property type="project" value="UniProtKB-KW"/>
</dbReference>
<dbReference type="Gene3D" id="2.60.40.2300">
    <property type="entry name" value="Neutral/alkaline non-lysosomal ceramidase, C-terminal domain"/>
    <property type="match status" value="1"/>
</dbReference>
<keyword evidence="5" id="KW-0443">Lipid metabolism</keyword>
<dbReference type="PANTHER" id="PTHR12670:SF1">
    <property type="entry name" value="NEUTRAL CERAMIDASE"/>
    <property type="match status" value="1"/>
</dbReference>
<dbReference type="InterPro" id="IPR031331">
    <property type="entry name" value="NEUT/ALK_ceramidase_C"/>
</dbReference>
<feature type="binding site" evidence="4">
    <location>
        <position position="148"/>
    </location>
    <ligand>
        <name>Zn(2+)</name>
        <dbReference type="ChEBI" id="CHEBI:29105"/>
    </ligand>
</feature>
<dbReference type="STRING" id="436010.A0A166DG58"/>
<dbReference type="Pfam" id="PF04734">
    <property type="entry name" value="Ceramidase_alk"/>
    <property type="match status" value="1"/>
</dbReference>
<dbReference type="InterPro" id="IPR038445">
    <property type="entry name" value="NCDase_C_sf"/>
</dbReference>